<sequence>MKKNAWSLIAFVLLLSACSSPVTDELVDYHNDYWLEFESMVEEYDASTQEVAQLSETSSGFEEAYDLMEEEIMPQIDEMSVFLEEIELEQEDVQELNQMQIDMVDQLHEGMQVQQEAFQLGAEGQIDEASELGIQSGEYVEEAMEMQEAFDERREALWEEYGVEAEEEEELDDTDL</sequence>
<dbReference type="EMBL" id="CP054706">
    <property type="protein sequence ID" value="QQK79143.1"/>
    <property type="molecule type" value="Genomic_DNA"/>
</dbReference>
<evidence type="ECO:0000313" key="2">
    <source>
        <dbReference type="EMBL" id="QQK79143.1"/>
    </source>
</evidence>
<dbReference type="PROSITE" id="PS51257">
    <property type="entry name" value="PROKAR_LIPOPROTEIN"/>
    <property type="match status" value="1"/>
</dbReference>
<gene>
    <name evidence="2" type="ORF">HUG20_03975</name>
</gene>
<dbReference type="RefSeq" id="WP_200088340.1">
    <property type="nucleotide sequence ID" value="NZ_CP054706.1"/>
</dbReference>
<organism evidence="2 3">
    <name type="scientific">Salicibibacter cibi</name>
    <dbReference type="NCBI Taxonomy" id="2743001"/>
    <lineage>
        <taxon>Bacteria</taxon>
        <taxon>Bacillati</taxon>
        <taxon>Bacillota</taxon>
        <taxon>Bacilli</taxon>
        <taxon>Bacillales</taxon>
        <taxon>Bacillaceae</taxon>
        <taxon>Salicibibacter</taxon>
    </lineage>
</organism>
<name>A0A7T7CEK3_9BACI</name>
<proteinExistence type="predicted"/>
<dbReference type="AlphaFoldDB" id="A0A7T7CEK3"/>
<evidence type="ECO:0000256" key="1">
    <source>
        <dbReference type="SAM" id="SignalP"/>
    </source>
</evidence>
<feature type="signal peptide" evidence="1">
    <location>
        <begin position="1"/>
        <end position="24"/>
    </location>
</feature>
<keyword evidence="1" id="KW-0732">Signal</keyword>
<protein>
    <recommendedName>
        <fullName evidence="4">Lipoprotein</fullName>
    </recommendedName>
</protein>
<reference evidence="2 3" key="1">
    <citation type="submission" date="2020-06" db="EMBL/GenBank/DDBJ databases">
        <title>Genomic analysis of Salicibibacter sp. NKC21-4.</title>
        <authorList>
            <person name="Oh Y.J."/>
        </authorList>
    </citation>
    <scope>NUCLEOTIDE SEQUENCE [LARGE SCALE GENOMIC DNA]</scope>
    <source>
        <strain evidence="2 3">NKC21-4</strain>
    </source>
</reference>
<keyword evidence="3" id="KW-1185">Reference proteome</keyword>
<accession>A0A7T7CEK3</accession>
<dbReference type="Proteomes" id="UP000595349">
    <property type="component" value="Chromosome"/>
</dbReference>
<evidence type="ECO:0008006" key="4">
    <source>
        <dbReference type="Google" id="ProtNLM"/>
    </source>
</evidence>
<dbReference type="KEGG" id="scib:HUG20_03975"/>
<feature type="chain" id="PRO_5038765470" description="Lipoprotein" evidence="1">
    <location>
        <begin position="25"/>
        <end position="176"/>
    </location>
</feature>
<evidence type="ECO:0000313" key="3">
    <source>
        <dbReference type="Proteomes" id="UP000595349"/>
    </source>
</evidence>